<protein>
    <submittedName>
        <fullName evidence="2">Uncharacterized protein</fullName>
    </submittedName>
</protein>
<feature type="non-terminal residue" evidence="2">
    <location>
        <position position="1"/>
    </location>
</feature>
<organism evidence="2">
    <name type="scientific">uncultured Solirubrobacteraceae bacterium</name>
    <dbReference type="NCBI Taxonomy" id="1162706"/>
    <lineage>
        <taxon>Bacteria</taxon>
        <taxon>Bacillati</taxon>
        <taxon>Actinomycetota</taxon>
        <taxon>Thermoleophilia</taxon>
        <taxon>Solirubrobacterales</taxon>
        <taxon>Solirubrobacteraceae</taxon>
        <taxon>environmental samples</taxon>
    </lineage>
</organism>
<gene>
    <name evidence="2" type="ORF">AVDCRST_MAG53-1518</name>
</gene>
<feature type="compositionally biased region" description="Basic residues" evidence="1">
    <location>
        <begin position="10"/>
        <end position="19"/>
    </location>
</feature>
<dbReference type="AlphaFoldDB" id="A0A6J4S8E9"/>
<evidence type="ECO:0000256" key="1">
    <source>
        <dbReference type="SAM" id="MobiDB-lite"/>
    </source>
</evidence>
<accession>A0A6J4S8E9</accession>
<reference evidence="2" key="1">
    <citation type="submission" date="2020-02" db="EMBL/GenBank/DDBJ databases">
        <authorList>
            <person name="Meier V. D."/>
        </authorList>
    </citation>
    <scope>NUCLEOTIDE SEQUENCE</scope>
    <source>
        <strain evidence="2">AVDCRST_MAG53</strain>
    </source>
</reference>
<sequence>VAVPSTIGRPRARLRRAHADRRSGGGDRAAERLRQADRRGQALQRQGRPVALLDCSQLRPALPRHGPAAPGIPVQELSLYDQAQVPLRQARAGLLRDPPV</sequence>
<dbReference type="EMBL" id="CADCVR010000046">
    <property type="protein sequence ID" value="CAA9492082.1"/>
    <property type="molecule type" value="Genomic_DNA"/>
</dbReference>
<feature type="region of interest" description="Disordered" evidence="1">
    <location>
        <begin position="1"/>
        <end position="48"/>
    </location>
</feature>
<evidence type="ECO:0000313" key="2">
    <source>
        <dbReference type="EMBL" id="CAA9492082.1"/>
    </source>
</evidence>
<proteinExistence type="predicted"/>
<name>A0A6J4S8E9_9ACTN</name>
<feature type="compositionally biased region" description="Basic and acidic residues" evidence="1">
    <location>
        <begin position="20"/>
        <end position="40"/>
    </location>
</feature>
<feature type="non-terminal residue" evidence="2">
    <location>
        <position position="100"/>
    </location>
</feature>